<dbReference type="Proteomes" id="UP000241203">
    <property type="component" value="Unassembled WGS sequence"/>
</dbReference>
<evidence type="ECO:0000313" key="2">
    <source>
        <dbReference type="EMBL" id="RUQ87199.1"/>
    </source>
</evidence>
<dbReference type="AlphaFoldDB" id="A0A2P8GWC4"/>
<gene>
    <name evidence="1" type="ORF">CLV49_1880</name>
    <name evidence="2" type="ORF">ELQ93_09820</name>
</gene>
<accession>A0A2P8GWC4</accession>
<protein>
    <submittedName>
        <fullName evidence="1">Uncharacterized protein</fullName>
    </submittedName>
</protein>
<organism evidence="1 3">
    <name type="scientific">Labedella gwakjiensis</name>
    <dbReference type="NCBI Taxonomy" id="390269"/>
    <lineage>
        <taxon>Bacteria</taxon>
        <taxon>Bacillati</taxon>
        <taxon>Actinomycetota</taxon>
        <taxon>Actinomycetes</taxon>
        <taxon>Micrococcales</taxon>
        <taxon>Microbacteriaceae</taxon>
        <taxon>Labedella</taxon>
    </lineage>
</organism>
<proteinExistence type="predicted"/>
<dbReference type="EMBL" id="RZGY01000001">
    <property type="protein sequence ID" value="RUQ87199.1"/>
    <property type="molecule type" value="Genomic_DNA"/>
</dbReference>
<dbReference type="RefSeq" id="WP_106563303.1">
    <property type="nucleotide sequence ID" value="NZ_PYAU01000001.1"/>
</dbReference>
<dbReference type="EMBL" id="PYAU01000001">
    <property type="protein sequence ID" value="PSL38263.1"/>
    <property type="molecule type" value="Genomic_DNA"/>
</dbReference>
<reference evidence="1 3" key="1">
    <citation type="submission" date="2018-03" db="EMBL/GenBank/DDBJ databases">
        <title>Genomic Encyclopedia of Archaeal and Bacterial Type Strains, Phase II (KMG-II): from individual species to whole genera.</title>
        <authorList>
            <person name="Goeker M."/>
        </authorList>
    </citation>
    <scope>NUCLEOTIDE SEQUENCE [LARGE SCALE GENOMIC DNA]</scope>
    <source>
        <strain evidence="1 3">DSM 21548</strain>
    </source>
</reference>
<name>A0A2P8GWC4_9MICO</name>
<dbReference type="Proteomes" id="UP000268291">
    <property type="component" value="Unassembled WGS sequence"/>
</dbReference>
<sequence length="101" mass="11105">MLTDTIDIHDTIESDAIEFAGISAVDVDFDALWETEQKADRLLCRLPAETIGYLGDDFPWAVTDEDVRIARLALSSERLGAILLGRELARVIDGSRESLAA</sequence>
<comment type="caution">
    <text evidence="1">The sequence shown here is derived from an EMBL/GenBank/DDBJ whole genome shotgun (WGS) entry which is preliminary data.</text>
</comment>
<reference evidence="2 4" key="2">
    <citation type="submission" date="2018-12" db="EMBL/GenBank/DDBJ databases">
        <authorList>
            <person name="hu s."/>
            <person name="Xu Y."/>
            <person name="Xu B."/>
            <person name="Li F."/>
        </authorList>
    </citation>
    <scope>NUCLEOTIDE SEQUENCE [LARGE SCALE GENOMIC DNA]</scope>
    <source>
        <strain evidence="2 4">KSW2-17</strain>
    </source>
</reference>
<evidence type="ECO:0000313" key="3">
    <source>
        <dbReference type="Proteomes" id="UP000241203"/>
    </source>
</evidence>
<evidence type="ECO:0000313" key="4">
    <source>
        <dbReference type="Proteomes" id="UP000268291"/>
    </source>
</evidence>
<evidence type="ECO:0000313" key="1">
    <source>
        <dbReference type="EMBL" id="PSL38263.1"/>
    </source>
</evidence>
<dbReference type="OrthoDB" id="5117765at2"/>
<keyword evidence="4" id="KW-1185">Reference proteome</keyword>